<comment type="caution">
    <text evidence="2">The sequence shown here is derived from an EMBL/GenBank/DDBJ whole genome shotgun (WGS) entry which is preliminary data.</text>
</comment>
<keyword evidence="3" id="KW-1185">Reference proteome</keyword>
<dbReference type="RefSeq" id="WP_343872164.1">
    <property type="nucleotide sequence ID" value="NZ_BAAAIX010000007.1"/>
</dbReference>
<accession>A0ABW4RS88</accession>
<feature type="region of interest" description="Disordered" evidence="1">
    <location>
        <begin position="11"/>
        <end position="35"/>
    </location>
</feature>
<reference evidence="3" key="1">
    <citation type="journal article" date="2019" name="Int. J. Syst. Evol. Microbiol.">
        <title>The Global Catalogue of Microorganisms (GCM) 10K type strain sequencing project: providing services to taxonomists for standard genome sequencing and annotation.</title>
        <authorList>
            <consortium name="The Broad Institute Genomics Platform"/>
            <consortium name="The Broad Institute Genome Sequencing Center for Infectious Disease"/>
            <person name="Wu L."/>
            <person name="Ma J."/>
        </authorList>
    </citation>
    <scope>NUCLEOTIDE SEQUENCE [LARGE SCALE GENOMIC DNA]</scope>
    <source>
        <strain evidence="3">CAIM 431</strain>
    </source>
</reference>
<evidence type="ECO:0000313" key="2">
    <source>
        <dbReference type="EMBL" id="MFD1889182.1"/>
    </source>
</evidence>
<evidence type="ECO:0008006" key="4">
    <source>
        <dbReference type="Google" id="ProtNLM"/>
    </source>
</evidence>
<protein>
    <recommendedName>
        <fullName evidence="4">Ribbon-helix-helix protein, CopG family</fullName>
    </recommendedName>
</protein>
<name>A0ABW4RS88_9ACTN</name>
<dbReference type="Proteomes" id="UP001597326">
    <property type="component" value="Unassembled WGS sequence"/>
</dbReference>
<proteinExistence type="predicted"/>
<evidence type="ECO:0000256" key="1">
    <source>
        <dbReference type="SAM" id="MobiDB-lite"/>
    </source>
</evidence>
<organism evidence="2 3">
    <name type="scientific">Luteococcus peritonei</name>
    <dbReference type="NCBI Taxonomy" id="88874"/>
    <lineage>
        <taxon>Bacteria</taxon>
        <taxon>Bacillati</taxon>
        <taxon>Actinomycetota</taxon>
        <taxon>Actinomycetes</taxon>
        <taxon>Propionibacteriales</taxon>
        <taxon>Propionibacteriaceae</taxon>
        <taxon>Luteococcus</taxon>
    </lineage>
</organism>
<gene>
    <name evidence="2" type="ORF">ACFSCS_03145</name>
</gene>
<sequence>MRIDELIAAEAQASEQNKDAELKPGTKVTRGHGRSKTLQVRLNDDEFAALARVAEERGVPASTLARDLLLRELSDHDTDPRSLLARIRSDLDELAARVA</sequence>
<evidence type="ECO:0000313" key="3">
    <source>
        <dbReference type="Proteomes" id="UP001597326"/>
    </source>
</evidence>
<dbReference type="EMBL" id="JBHUFZ010000008">
    <property type="protein sequence ID" value="MFD1889182.1"/>
    <property type="molecule type" value="Genomic_DNA"/>
</dbReference>